<feature type="compositionally biased region" description="Low complexity" evidence="1">
    <location>
        <begin position="31"/>
        <end position="42"/>
    </location>
</feature>
<dbReference type="AlphaFoldDB" id="A0A2S4KMD2"/>
<proteinExistence type="predicted"/>
<reference evidence="2 3" key="1">
    <citation type="submission" date="2018-01" db="EMBL/GenBank/DDBJ databases">
        <title>Harnessing the power of phylogenomics to disentangle the directionality and signatures of interkingdom host jumping in the parasitic fungal genus Tolypocladium.</title>
        <authorList>
            <person name="Quandt C.A."/>
            <person name="Patterson W."/>
            <person name="Spatafora J.W."/>
        </authorList>
    </citation>
    <scope>NUCLEOTIDE SEQUENCE [LARGE SCALE GENOMIC DNA]</scope>
    <source>
        <strain evidence="2 3">NRBC 100945</strain>
    </source>
</reference>
<evidence type="ECO:0000313" key="3">
    <source>
        <dbReference type="Proteomes" id="UP000237481"/>
    </source>
</evidence>
<comment type="caution">
    <text evidence="2">The sequence shown here is derived from an EMBL/GenBank/DDBJ whole genome shotgun (WGS) entry which is preliminary data.</text>
</comment>
<feature type="region of interest" description="Disordered" evidence="1">
    <location>
        <begin position="520"/>
        <end position="540"/>
    </location>
</feature>
<feature type="compositionally biased region" description="Polar residues" evidence="1">
    <location>
        <begin position="76"/>
        <end position="93"/>
    </location>
</feature>
<keyword evidence="3" id="KW-1185">Reference proteome</keyword>
<gene>
    <name evidence="2" type="ORF">TPAR_08461</name>
</gene>
<accession>A0A2S4KMD2</accession>
<dbReference type="Proteomes" id="UP000237481">
    <property type="component" value="Unassembled WGS sequence"/>
</dbReference>
<sequence>MANGFDRLERLFAYKRKPPPTSSEQASLVVQPSEPQFPSPSFIRPRATRMAAREEVRLRQATGRSPSVPDILPTQHMPQTHAYNRGSTDSSCQPKHKLSRSPSFNHRHAEHILMGLREFQFPKPPSRNGDISPVSLTFNIKSSDVPRLPSPRCCSPLHVAIPPTRLDTPPSSDPEDNVSIPSGLRNKELPDVPCHRGPPTPEDSPELGPVLDSRLRGSKSIEIIDKAAINCLQNELSDSFDQLSLHRSYSQSSLAPSARLSFCSSTLREPDFNEFLNLSDDDIAESTPESPVLPPLEDSELALPPMDLSISSSQPLTSSLLTLAPPRTSRPATVAAFEAARIARRYDFDLVYVVNLWPDNSRPQTNNSRLERTRGGDLNMSQKPMMGRLLAAHGLHHVPSPLQISSLVHTTILRSDGWIEYRNQEAQCHDLARGYACAFYTGQYTRGGSSGTNSPVSGVRLSEKIDRGIVFAAYRKPRVGEDKLGRTFGEEELGELHREAEALVEMLIDIHVANRLRQPPALSSAPDETGPMPLQQLQTP</sequence>
<feature type="region of interest" description="Disordered" evidence="1">
    <location>
        <begin position="159"/>
        <end position="212"/>
    </location>
</feature>
<feature type="region of interest" description="Disordered" evidence="1">
    <location>
        <begin position="13"/>
        <end position="45"/>
    </location>
</feature>
<name>A0A2S4KMD2_9HYPO</name>
<protein>
    <submittedName>
        <fullName evidence="2">Uncharacterized protein</fullName>
    </submittedName>
</protein>
<dbReference type="STRING" id="94208.A0A2S4KMD2"/>
<feature type="region of interest" description="Disordered" evidence="1">
    <location>
        <begin position="362"/>
        <end position="381"/>
    </location>
</feature>
<dbReference type="OrthoDB" id="5244801at2759"/>
<organism evidence="2 3">
    <name type="scientific">Tolypocladium paradoxum</name>
    <dbReference type="NCBI Taxonomy" id="94208"/>
    <lineage>
        <taxon>Eukaryota</taxon>
        <taxon>Fungi</taxon>
        <taxon>Dikarya</taxon>
        <taxon>Ascomycota</taxon>
        <taxon>Pezizomycotina</taxon>
        <taxon>Sordariomycetes</taxon>
        <taxon>Hypocreomycetidae</taxon>
        <taxon>Hypocreales</taxon>
        <taxon>Ophiocordycipitaceae</taxon>
        <taxon>Tolypocladium</taxon>
    </lineage>
</organism>
<feature type="region of interest" description="Disordered" evidence="1">
    <location>
        <begin position="57"/>
        <end position="103"/>
    </location>
</feature>
<feature type="compositionally biased region" description="Basic and acidic residues" evidence="1">
    <location>
        <begin position="185"/>
        <end position="194"/>
    </location>
</feature>
<feature type="compositionally biased region" description="Basic residues" evidence="1">
    <location>
        <begin position="94"/>
        <end position="103"/>
    </location>
</feature>
<evidence type="ECO:0000313" key="2">
    <source>
        <dbReference type="EMBL" id="POR31339.1"/>
    </source>
</evidence>
<evidence type="ECO:0000256" key="1">
    <source>
        <dbReference type="SAM" id="MobiDB-lite"/>
    </source>
</evidence>
<dbReference type="EMBL" id="PKSG01001062">
    <property type="protein sequence ID" value="POR31339.1"/>
    <property type="molecule type" value="Genomic_DNA"/>
</dbReference>